<name>A0AA39HF55_9BILA</name>
<comment type="caution">
    <text evidence="1">The sequence shown here is derived from an EMBL/GenBank/DDBJ whole genome shotgun (WGS) entry which is preliminary data.</text>
</comment>
<sequence>MSSSSVPTTPTTTPVDCSPYFFNFYITFMFDTGHYGQNYKDVQLQVPDLIDNSTVPQSTIFNYYGISTTNYYGSPFNRWNTSKAEEEMQQVKASSEDTLNITLTDALKHFRESGDASFKNSAVGVTLVIFVGDTVTDAEEATVVAKELQALNPPVVILVVGRSQEAVEPVKPLALATYVGNAADDTTNWILEKACPYGAGLQYFLRANYGSSKCVRKNRVVGVEEFEVSFHGHEARRLGGDGIVFYALRHNEIRLGIKTMFLRHTMPESREQWIARLPDTRTPRPIRRSASEQLLSGGSRSYKQTVAQHQLDRLLDHRMNNSLRL</sequence>
<protein>
    <submittedName>
        <fullName evidence="1">Uncharacterized protein</fullName>
    </submittedName>
</protein>
<dbReference type="Proteomes" id="UP001175271">
    <property type="component" value="Unassembled WGS sequence"/>
</dbReference>
<proteinExistence type="predicted"/>
<reference evidence="1" key="1">
    <citation type="submission" date="2023-06" db="EMBL/GenBank/DDBJ databases">
        <title>Genomic analysis of the entomopathogenic nematode Steinernema hermaphroditum.</title>
        <authorList>
            <person name="Schwarz E.M."/>
            <person name="Heppert J.K."/>
            <person name="Baniya A."/>
            <person name="Schwartz H.T."/>
            <person name="Tan C.-H."/>
            <person name="Antoshechkin I."/>
            <person name="Sternberg P.W."/>
            <person name="Goodrich-Blair H."/>
            <person name="Dillman A.R."/>
        </authorList>
    </citation>
    <scope>NUCLEOTIDE SEQUENCE</scope>
    <source>
        <strain evidence="1">PS9179</strain>
        <tissue evidence="1">Whole animal</tissue>
    </source>
</reference>
<evidence type="ECO:0000313" key="2">
    <source>
        <dbReference type="Proteomes" id="UP001175271"/>
    </source>
</evidence>
<dbReference type="EMBL" id="JAUCMV010000004">
    <property type="protein sequence ID" value="KAK0404725.1"/>
    <property type="molecule type" value="Genomic_DNA"/>
</dbReference>
<organism evidence="1 2">
    <name type="scientific">Steinernema hermaphroditum</name>
    <dbReference type="NCBI Taxonomy" id="289476"/>
    <lineage>
        <taxon>Eukaryota</taxon>
        <taxon>Metazoa</taxon>
        <taxon>Ecdysozoa</taxon>
        <taxon>Nematoda</taxon>
        <taxon>Chromadorea</taxon>
        <taxon>Rhabditida</taxon>
        <taxon>Tylenchina</taxon>
        <taxon>Panagrolaimomorpha</taxon>
        <taxon>Strongyloidoidea</taxon>
        <taxon>Steinernematidae</taxon>
        <taxon>Steinernema</taxon>
    </lineage>
</organism>
<evidence type="ECO:0000313" key="1">
    <source>
        <dbReference type="EMBL" id="KAK0404725.1"/>
    </source>
</evidence>
<keyword evidence="2" id="KW-1185">Reference proteome</keyword>
<gene>
    <name evidence="1" type="ORF">QR680_017599</name>
</gene>
<accession>A0AA39HF55</accession>
<dbReference type="AlphaFoldDB" id="A0AA39HF55"/>